<gene>
    <name evidence="2" type="ORF">GCM10011343_04430</name>
</gene>
<sequence length="295" mass="33549">MYKVLVVFLCTCFIAVSAQELNCEIKVNSDRVTSANQQIFKTLETSLNEFVNKTKWTNLTLKQNERVECSMFINVSEFNANSFTATIQVQASRPVYNSLYSTPTFNFNDKDFSFRYVEFENLFFNPNSFDSNLVSVLAYYVYVILGIDADTYSSKGGTNYFEQAEAIVTVAQTGGYKGWSQSDGFQNRYFLVNDLLSNTFDPIRESMFQYHVNGLDIMADNLKSGKDAIKESLMNLNEIHNVRPNAFLTRVFFDTKSDEIVSVFSGGPNVTIADLVDNLNRISPLNSSKWTNIKF</sequence>
<keyword evidence="3" id="KW-1185">Reference proteome</keyword>
<dbReference type="Pfam" id="PF16119">
    <property type="entry name" value="DUF4835"/>
    <property type="match status" value="1"/>
</dbReference>
<organism evidence="2 3">
    <name type="scientific">Flavobacterium orientale</name>
    <dbReference type="NCBI Taxonomy" id="1756020"/>
    <lineage>
        <taxon>Bacteria</taxon>
        <taxon>Pseudomonadati</taxon>
        <taxon>Bacteroidota</taxon>
        <taxon>Flavobacteriia</taxon>
        <taxon>Flavobacteriales</taxon>
        <taxon>Flavobacteriaceae</taxon>
        <taxon>Flavobacterium</taxon>
    </lineage>
</organism>
<comment type="caution">
    <text evidence="2">The sequence shown here is derived from an EMBL/GenBank/DDBJ whole genome shotgun (WGS) entry which is preliminary data.</text>
</comment>
<proteinExistence type="predicted"/>
<name>A0A916XWB8_9FLAO</name>
<evidence type="ECO:0000313" key="3">
    <source>
        <dbReference type="Proteomes" id="UP000625735"/>
    </source>
</evidence>
<protein>
    <submittedName>
        <fullName evidence="2">DUF4835 domain-containing protein</fullName>
    </submittedName>
</protein>
<keyword evidence="1" id="KW-0732">Signal</keyword>
<dbReference type="Proteomes" id="UP000625735">
    <property type="component" value="Unassembled WGS sequence"/>
</dbReference>
<dbReference type="AlphaFoldDB" id="A0A916XWB8"/>
<dbReference type="RefSeq" id="WP_188360873.1">
    <property type="nucleotide sequence ID" value="NZ_BMFG01000001.1"/>
</dbReference>
<dbReference type="InterPro" id="IPR032274">
    <property type="entry name" value="DUF4835"/>
</dbReference>
<feature type="chain" id="PRO_5036906055" evidence="1">
    <location>
        <begin position="19"/>
        <end position="295"/>
    </location>
</feature>
<reference evidence="2" key="1">
    <citation type="journal article" date="2014" name="Int. J. Syst. Evol. Microbiol.">
        <title>Complete genome sequence of Corynebacterium casei LMG S-19264T (=DSM 44701T), isolated from a smear-ripened cheese.</title>
        <authorList>
            <consortium name="US DOE Joint Genome Institute (JGI-PGF)"/>
            <person name="Walter F."/>
            <person name="Albersmeier A."/>
            <person name="Kalinowski J."/>
            <person name="Ruckert C."/>
        </authorList>
    </citation>
    <scope>NUCLEOTIDE SEQUENCE</scope>
    <source>
        <strain evidence="2">CGMCC 1.12506</strain>
    </source>
</reference>
<reference evidence="2" key="2">
    <citation type="submission" date="2020-09" db="EMBL/GenBank/DDBJ databases">
        <authorList>
            <person name="Sun Q."/>
            <person name="Zhou Y."/>
        </authorList>
    </citation>
    <scope>NUCLEOTIDE SEQUENCE</scope>
    <source>
        <strain evidence="2">CGMCC 1.12506</strain>
    </source>
</reference>
<feature type="signal peptide" evidence="1">
    <location>
        <begin position="1"/>
        <end position="18"/>
    </location>
</feature>
<accession>A0A916XWB8</accession>
<evidence type="ECO:0000313" key="2">
    <source>
        <dbReference type="EMBL" id="GGD16651.1"/>
    </source>
</evidence>
<dbReference type="EMBL" id="BMFG01000001">
    <property type="protein sequence ID" value="GGD16651.1"/>
    <property type="molecule type" value="Genomic_DNA"/>
</dbReference>
<evidence type="ECO:0000256" key="1">
    <source>
        <dbReference type="SAM" id="SignalP"/>
    </source>
</evidence>